<evidence type="ECO:0000259" key="2">
    <source>
        <dbReference type="Pfam" id="PF13556"/>
    </source>
</evidence>
<name>A0A9X3S0V0_9ACTN</name>
<keyword evidence="6" id="KW-1185">Reference proteome</keyword>
<evidence type="ECO:0000259" key="4">
    <source>
        <dbReference type="Pfam" id="PF17853"/>
    </source>
</evidence>
<dbReference type="Pfam" id="PF14361">
    <property type="entry name" value="RsbRD_N"/>
    <property type="match status" value="1"/>
</dbReference>
<dbReference type="PANTHER" id="PTHR33744:SF7">
    <property type="entry name" value="PUCR FAMILY TRANSCRIPTIONAL REGULATOR"/>
    <property type="match status" value="1"/>
</dbReference>
<dbReference type="Proteomes" id="UP001149140">
    <property type="component" value="Unassembled WGS sequence"/>
</dbReference>
<sequence>MLLADILDARSDELIAAAMERIQARVPTYRDADPALLEDVRRHVAEHHALICTVLRRDAPPQPRELEFVARHAALRARRGVPLADFMEAFRAYNAVLWDALEDGGEALGAARAASLYIDLAATTASGAYLESEQLLAAGRDQVRRDLLEDLLEGTPPASAASLAVARDCGLEADSRCLLVAALPVTAPEDERDLHGAATALGNAAGGRTAVLAVVRHGEIVVVRAVGATERPSLADALRRVKGLNIGVSTVQDNLAGIPDAYREASLAAGRVSGGGVLSLADLTPFEFLTLRSSAVARRLTDPVLAEFVREDRAKGGMLIKTLEAYVAADLNVKATAEALLVHVNTAHHRLGRIEEKTRRDLRHVMDIVDLLIAIRLP</sequence>
<dbReference type="Pfam" id="PF13556">
    <property type="entry name" value="HTH_30"/>
    <property type="match status" value="1"/>
</dbReference>
<evidence type="ECO:0000313" key="6">
    <source>
        <dbReference type="Proteomes" id="UP001149140"/>
    </source>
</evidence>
<accession>A0A9X3S0V0</accession>
<dbReference type="RefSeq" id="WP_270040914.1">
    <property type="nucleotide sequence ID" value="NZ_JAPDOD010000013.1"/>
</dbReference>
<feature type="domain" description="CdaR GGDEF-like" evidence="4">
    <location>
        <begin position="163"/>
        <end position="269"/>
    </location>
</feature>
<dbReference type="AlphaFoldDB" id="A0A9X3S0V0"/>
<dbReference type="InterPro" id="IPR025736">
    <property type="entry name" value="PucR_C-HTH_dom"/>
</dbReference>
<feature type="domain" description="PucR C-terminal helix-turn-helix" evidence="2">
    <location>
        <begin position="319"/>
        <end position="376"/>
    </location>
</feature>
<comment type="similarity">
    <text evidence="1">Belongs to the CdaR family.</text>
</comment>
<evidence type="ECO:0000259" key="3">
    <source>
        <dbReference type="Pfam" id="PF14361"/>
    </source>
</evidence>
<dbReference type="InterPro" id="IPR051448">
    <property type="entry name" value="CdaR-like_regulators"/>
</dbReference>
<dbReference type="Pfam" id="PF17853">
    <property type="entry name" value="GGDEF_2"/>
    <property type="match status" value="1"/>
</dbReference>
<dbReference type="InterPro" id="IPR025751">
    <property type="entry name" value="RsbRD_N_dom"/>
</dbReference>
<feature type="domain" description="RsbT co-antagonist protein RsbRD N-terminal" evidence="3">
    <location>
        <begin position="12"/>
        <end position="144"/>
    </location>
</feature>
<evidence type="ECO:0000256" key="1">
    <source>
        <dbReference type="ARBA" id="ARBA00006754"/>
    </source>
</evidence>
<dbReference type="InterPro" id="IPR041522">
    <property type="entry name" value="CdaR_GGDEF"/>
</dbReference>
<dbReference type="Gene3D" id="1.10.10.2840">
    <property type="entry name" value="PucR C-terminal helix-turn-helix domain"/>
    <property type="match status" value="1"/>
</dbReference>
<dbReference type="PANTHER" id="PTHR33744">
    <property type="entry name" value="CARBOHYDRATE DIACID REGULATOR"/>
    <property type="match status" value="1"/>
</dbReference>
<dbReference type="EMBL" id="JAPDOD010000013">
    <property type="protein sequence ID" value="MDA0161699.1"/>
    <property type="molecule type" value="Genomic_DNA"/>
</dbReference>
<organism evidence="5 6">
    <name type="scientific">Solirubrobacter ginsenosidimutans</name>
    <dbReference type="NCBI Taxonomy" id="490573"/>
    <lineage>
        <taxon>Bacteria</taxon>
        <taxon>Bacillati</taxon>
        <taxon>Actinomycetota</taxon>
        <taxon>Thermoleophilia</taxon>
        <taxon>Solirubrobacterales</taxon>
        <taxon>Solirubrobacteraceae</taxon>
        <taxon>Solirubrobacter</taxon>
    </lineage>
</organism>
<protein>
    <submittedName>
        <fullName evidence="5">Helix-turn-helix domain-containing protein</fullName>
    </submittedName>
</protein>
<proteinExistence type="inferred from homology"/>
<reference evidence="5" key="1">
    <citation type="submission" date="2022-10" db="EMBL/GenBank/DDBJ databases">
        <title>The WGS of Solirubrobacter ginsenosidimutans DSM 21036.</title>
        <authorList>
            <person name="Jiang Z."/>
        </authorList>
    </citation>
    <scope>NUCLEOTIDE SEQUENCE</scope>
    <source>
        <strain evidence="5">DSM 21036</strain>
    </source>
</reference>
<comment type="caution">
    <text evidence="5">The sequence shown here is derived from an EMBL/GenBank/DDBJ whole genome shotgun (WGS) entry which is preliminary data.</text>
</comment>
<dbReference type="InterPro" id="IPR042070">
    <property type="entry name" value="PucR_C-HTH_sf"/>
</dbReference>
<gene>
    <name evidence="5" type="ORF">OM076_15580</name>
</gene>
<evidence type="ECO:0000313" key="5">
    <source>
        <dbReference type="EMBL" id="MDA0161699.1"/>
    </source>
</evidence>